<keyword evidence="4 9" id="KW-0028">Amino-acid biosynthesis</keyword>
<evidence type="ECO:0000256" key="9">
    <source>
        <dbReference type="HAMAP-Rule" id="MF_01020"/>
    </source>
</evidence>
<comment type="pathway">
    <text evidence="2 9">Amino-acid biosynthesis; L-histidine biosynthesis; L-histidine from 5-phospho-alpha-D-ribose 1-diphosphate: step 2/9.</text>
</comment>
<comment type="caution">
    <text evidence="10">The sequence shown here is derived from an EMBL/GenBank/DDBJ whole genome shotgun (WGS) entry which is preliminary data.</text>
</comment>
<comment type="similarity">
    <text evidence="3 9">Belongs to the PRA-PH family.</text>
</comment>
<evidence type="ECO:0000256" key="6">
    <source>
        <dbReference type="ARBA" id="ARBA00022801"/>
    </source>
</evidence>
<evidence type="ECO:0000256" key="4">
    <source>
        <dbReference type="ARBA" id="ARBA00022605"/>
    </source>
</evidence>
<evidence type="ECO:0000256" key="7">
    <source>
        <dbReference type="ARBA" id="ARBA00022840"/>
    </source>
</evidence>
<protein>
    <recommendedName>
        <fullName evidence="9">Phosphoribosyl-ATP pyrophosphatase</fullName>
        <shortName evidence="9">PRA-PH</shortName>
        <ecNumber evidence="9">3.6.1.31</ecNumber>
    </recommendedName>
</protein>
<evidence type="ECO:0000313" key="10">
    <source>
        <dbReference type="EMBL" id="MFC7292353.1"/>
    </source>
</evidence>
<dbReference type="RefSeq" id="WP_382167718.1">
    <property type="nucleotide sequence ID" value="NZ_JBHTBR010000005.1"/>
</dbReference>
<dbReference type="HAMAP" id="MF_01020">
    <property type="entry name" value="HisE"/>
    <property type="match status" value="1"/>
</dbReference>
<comment type="catalytic activity">
    <reaction evidence="1 9">
        <text>1-(5-phospho-beta-D-ribosyl)-ATP + H2O = 1-(5-phospho-beta-D-ribosyl)-5'-AMP + diphosphate + H(+)</text>
        <dbReference type="Rhea" id="RHEA:22828"/>
        <dbReference type="ChEBI" id="CHEBI:15377"/>
        <dbReference type="ChEBI" id="CHEBI:15378"/>
        <dbReference type="ChEBI" id="CHEBI:33019"/>
        <dbReference type="ChEBI" id="CHEBI:59457"/>
        <dbReference type="ChEBI" id="CHEBI:73183"/>
        <dbReference type="EC" id="3.6.1.31"/>
    </reaction>
</comment>
<comment type="subcellular location">
    <subcellularLocation>
        <location evidence="9">Cytoplasm</location>
    </subcellularLocation>
</comment>
<reference evidence="11" key="1">
    <citation type="journal article" date="2019" name="Int. J. Syst. Evol. Microbiol.">
        <title>The Global Catalogue of Microorganisms (GCM) 10K type strain sequencing project: providing services to taxonomists for standard genome sequencing and annotation.</title>
        <authorList>
            <consortium name="The Broad Institute Genomics Platform"/>
            <consortium name="The Broad Institute Genome Sequencing Center for Infectious Disease"/>
            <person name="Wu L."/>
            <person name="Ma J."/>
        </authorList>
    </citation>
    <scope>NUCLEOTIDE SEQUENCE [LARGE SCALE GENOMIC DNA]</scope>
    <source>
        <strain evidence="11">CCUG 51308</strain>
    </source>
</reference>
<keyword evidence="8 9" id="KW-0368">Histidine biosynthesis</keyword>
<evidence type="ECO:0000313" key="11">
    <source>
        <dbReference type="Proteomes" id="UP001596492"/>
    </source>
</evidence>
<dbReference type="EMBL" id="JBHTBR010000005">
    <property type="protein sequence ID" value="MFC7292353.1"/>
    <property type="molecule type" value="Genomic_DNA"/>
</dbReference>
<dbReference type="PANTHER" id="PTHR42945:SF1">
    <property type="entry name" value="HISTIDINE BIOSYNTHESIS BIFUNCTIONAL PROTEIN HIS7"/>
    <property type="match status" value="1"/>
</dbReference>
<evidence type="ECO:0000256" key="2">
    <source>
        <dbReference type="ARBA" id="ARBA00005204"/>
    </source>
</evidence>
<sequence>MSKLSPTDNLFQALTYLADTIDARAEGQTNDQPSYTAKLLAAGPSKCAKKFGEEAVETVIALTSETNADVANETADLLYHLFVALRSRGVSLEDVGHALAKRQGMSGIIEKENRPKD</sequence>
<dbReference type="NCBIfam" id="TIGR03188">
    <property type="entry name" value="histidine_hisI"/>
    <property type="match status" value="1"/>
</dbReference>
<dbReference type="PANTHER" id="PTHR42945">
    <property type="entry name" value="HISTIDINE BIOSYNTHESIS BIFUNCTIONAL PROTEIN"/>
    <property type="match status" value="1"/>
</dbReference>
<evidence type="ECO:0000256" key="5">
    <source>
        <dbReference type="ARBA" id="ARBA00022741"/>
    </source>
</evidence>
<dbReference type="EC" id="3.6.1.31" evidence="9"/>
<keyword evidence="9" id="KW-0963">Cytoplasm</keyword>
<dbReference type="GO" id="GO:0004636">
    <property type="term" value="F:phosphoribosyl-ATP diphosphatase activity"/>
    <property type="evidence" value="ECO:0007669"/>
    <property type="project" value="UniProtKB-EC"/>
</dbReference>
<accession>A0ABW2IN02</accession>
<gene>
    <name evidence="9 10" type="primary">hisE</name>
    <name evidence="10" type="ORF">ACFQS8_12045</name>
</gene>
<evidence type="ECO:0000256" key="8">
    <source>
        <dbReference type="ARBA" id="ARBA00023102"/>
    </source>
</evidence>
<evidence type="ECO:0000256" key="3">
    <source>
        <dbReference type="ARBA" id="ARBA00009392"/>
    </source>
</evidence>
<evidence type="ECO:0000256" key="1">
    <source>
        <dbReference type="ARBA" id="ARBA00001460"/>
    </source>
</evidence>
<dbReference type="InterPro" id="IPR021130">
    <property type="entry name" value="PRib-ATP_PPHydrolase-like"/>
</dbReference>
<keyword evidence="7 9" id="KW-0067">ATP-binding</keyword>
<dbReference type="InterPro" id="IPR008179">
    <property type="entry name" value="HisE"/>
</dbReference>
<organism evidence="10 11">
    <name type="scientific">Hirschia litorea</name>
    <dbReference type="NCBI Taxonomy" id="1199156"/>
    <lineage>
        <taxon>Bacteria</taxon>
        <taxon>Pseudomonadati</taxon>
        <taxon>Pseudomonadota</taxon>
        <taxon>Alphaproteobacteria</taxon>
        <taxon>Hyphomonadales</taxon>
        <taxon>Hyphomonadaceae</taxon>
        <taxon>Hirschia</taxon>
    </lineage>
</organism>
<dbReference type="CDD" id="cd11534">
    <property type="entry name" value="NTP-PPase_HisIE_like"/>
    <property type="match status" value="1"/>
</dbReference>
<name>A0ABW2IN02_9PROT</name>
<dbReference type="SUPFAM" id="SSF101386">
    <property type="entry name" value="all-alpha NTP pyrophosphatases"/>
    <property type="match status" value="1"/>
</dbReference>
<dbReference type="Proteomes" id="UP001596492">
    <property type="component" value="Unassembled WGS sequence"/>
</dbReference>
<proteinExistence type="inferred from homology"/>
<keyword evidence="5 9" id="KW-0547">Nucleotide-binding</keyword>
<keyword evidence="11" id="KW-1185">Reference proteome</keyword>
<dbReference type="Pfam" id="PF01503">
    <property type="entry name" value="PRA-PH"/>
    <property type="match status" value="1"/>
</dbReference>
<dbReference type="Gene3D" id="1.10.287.1080">
    <property type="entry name" value="MazG-like"/>
    <property type="match status" value="1"/>
</dbReference>
<keyword evidence="6 9" id="KW-0378">Hydrolase</keyword>